<dbReference type="PATRIC" id="fig|1403316.3.peg.520"/>
<evidence type="ECO:0000313" key="10">
    <source>
        <dbReference type="Proteomes" id="UP000017119"/>
    </source>
</evidence>
<keyword evidence="10" id="KW-1185">Reference proteome</keyword>
<evidence type="ECO:0000256" key="1">
    <source>
        <dbReference type="ARBA" id="ARBA00012814"/>
    </source>
</evidence>
<dbReference type="Proteomes" id="UP000017119">
    <property type="component" value="Chromosome"/>
</dbReference>
<comment type="catalytic activity">
    <reaction evidence="7">
        <text>tRNA(Phe) + L-phenylalanine + ATP = L-phenylalanyl-tRNA(Phe) + AMP + diphosphate + H(+)</text>
        <dbReference type="Rhea" id="RHEA:19413"/>
        <dbReference type="Rhea" id="RHEA-COMP:9668"/>
        <dbReference type="Rhea" id="RHEA-COMP:9699"/>
        <dbReference type="ChEBI" id="CHEBI:15378"/>
        <dbReference type="ChEBI" id="CHEBI:30616"/>
        <dbReference type="ChEBI" id="CHEBI:33019"/>
        <dbReference type="ChEBI" id="CHEBI:58095"/>
        <dbReference type="ChEBI" id="CHEBI:78442"/>
        <dbReference type="ChEBI" id="CHEBI:78531"/>
        <dbReference type="ChEBI" id="CHEBI:456215"/>
        <dbReference type="EC" id="6.1.1.20"/>
    </reaction>
</comment>
<keyword evidence="5" id="KW-0648">Protein biosynthesis</keyword>
<dbReference type="HOGENOM" id="CLU_025086_0_1_14"/>
<dbReference type="SUPFAM" id="SSF55681">
    <property type="entry name" value="Class II aaRS and biotin synthetases"/>
    <property type="match status" value="1"/>
</dbReference>
<dbReference type="GO" id="GO:0004826">
    <property type="term" value="F:phenylalanine-tRNA ligase activity"/>
    <property type="evidence" value="ECO:0007669"/>
    <property type="project" value="UniProtKB-EC"/>
</dbReference>
<dbReference type="InterPro" id="IPR002319">
    <property type="entry name" value="Phenylalanyl-tRNA_Synthase"/>
</dbReference>
<dbReference type="KEGG" id="mpv:PRV_02780"/>
<dbReference type="GO" id="GO:0005737">
    <property type="term" value="C:cytoplasm"/>
    <property type="evidence" value="ECO:0007669"/>
    <property type="project" value="TreeGrafter"/>
</dbReference>
<dbReference type="PANTHER" id="PTHR11538:SF41">
    <property type="entry name" value="PHENYLALANINE--TRNA LIGASE, MITOCHONDRIAL"/>
    <property type="match status" value="1"/>
</dbReference>
<evidence type="ECO:0000256" key="2">
    <source>
        <dbReference type="ARBA" id="ARBA00022598"/>
    </source>
</evidence>
<protein>
    <recommendedName>
        <fullName evidence="1">phenylalanine--tRNA ligase</fullName>
        <ecNumber evidence="1">6.1.1.20</ecNumber>
    </recommendedName>
</protein>
<dbReference type="InterPro" id="IPR006195">
    <property type="entry name" value="aa-tRNA-synth_II"/>
</dbReference>
<dbReference type="EMBL" id="CP006771">
    <property type="protein sequence ID" value="AGX89282.1"/>
    <property type="molecule type" value="Genomic_DNA"/>
</dbReference>
<evidence type="ECO:0000259" key="8">
    <source>
        <dbReference type="PROSITE" id="PS50862"/>
    </source>
</evidence>
<dbReference type="GO" id="GO:0006432">
    <property type="term" value="P:phenylalanyl-tRNA aminoacylation"/>
    <property type="evidence" value="ECO:0007669"/>
    <property type="project" value="TreeGrafter"/>
</dbReference>
<dbReference type="OrthoDB" id="9800719at2"/>
<dbReference type="GO" id="GO:0005524">
    <property type="term" value="F:ATP binding"/>
    <property type="evidence" value="ECO:0007669"/>
    <property type="project" value="UniProtKB-KW"/>
</dbReference>
<proteinExistence type="predicted"/>
<evidence type="ECO:0000256" key="5">
    <source>
        <dbReference type="ARBA" id="ARBA00022917"/>
    </source>
</evidence>
<reference evidence="9 10" key="1">
    <citation type="journal article" date="2013" name="Genome Announc.">
        <title>Genome Sequence of Mycoplasma parvum (Formerly Eperythrozoon parvum), a Diminutive Hemoplasma of the Pig.</title>
        <authorList>
            <person name="do Nascimento N.C."/>
            <person name="Dos Santos A.P."/>
            <person name="Chu Y."/>
            <person name="Guimaraes A.M."/>
            <person name="Pagliaro A."/>
            <person name="Messick J.B."/>
        </authorList>
    </citation>
    <scope>NUCLEOTIDE SEQUENCE [LARGE SCALE GENOMIC DNA]</scope>
    <source>
        <strain evidence="9 10">Indiana</strain>
    </source>
</reference>
<feature type="domain" description="Aminoacyl-transfer RNA synthetases class-II family profile" evidence="8">
    <location>
        <begin position="192"/>
        <end position="321"/>
    </location>
</feature>
<evidence type="ECO:0000256" key="4">
    <source>
        <dbReference type="ARBA" id="ARBA00022840"/>
    </source>
</evidence>
<name>U5NCY0_9MOLU</name>
<dbReference type="RefSeq" id="WP_022770495.1">
    <property type="nucleotide sequence ID" value="NC_022575.1"/>
</dbReference>
<evidence type="ECO:0000256" key="3">
    <source>
        <dbReference type="ARBA" id="ARBA00022741"/>
    </source>
</evidence>
<evidence type="ECO:0000256" key="6">
    <source>
        <dbReference type="ARBA" id="ARBA00023146"/>
    </source>
</evidence>
<dbReference type="InterPro" id="IPR045864">
    <property type="entry name" value="aa-tRNA-synth_II/BPL/LPL"/>
</dbReference>
<dbReference type="GO" id="GO:0000049">
    <property type="term" value="F:tRNA binding"/>
    <property type="evidence" value="ECO:0007669"/>
    <property type="project" value="InterPro"/>
</dbReference>
<keyword evidence="3" id="KW-0547">Nucleotide-binding</keyword>
<keyword evidence="4" id="KW-0067">ATP-binding</keyword>
<sequence>MNIYEELKLLKEEVQKASSREALDCVFKKWREKYLLPLREQIKNFSSPEEKKKVGLLFKELQEKSQEIYQTKKDELSTWKNIYGEPRPSFLIEEEKIAYTSVNFLADFVNKLSNFLEKYNFNYYEDSEIVKVHENFDSLLIPENHPARATSDSFFLKNISKNSEGEKMLRTHNTTSTLEILKKFKGKEFKGASIGSVYRKEDNDPTHLSQFTQLDLVWVGRDLNLENLRELVEALLNDLFKDSSWSKEYVLRPSYFPFTSPSFEVDLRCNCGLLRECRLCKGSGWIEILGCGFLENEIMKKTHPNHCSLALGLGVERICMLQNSIQDIRSFYENDFTKIVKSANKF</sequence>
<keyword evidence="2" id="KW-0436">Ligase</keyword>
<organism evidence="9 10">
    <name type="scientific">Mycoplasma parvum str. Indiana</name>
    <dbReference type="NCBI Taxonomy" id="1403316"/>
    <lineage>
        <taxon>Bacteria</taxon>
        <taxon>Bacillati</taxon>
        <taxon>Mycoplasmatota</taxon>
        <taxon>Mollicutes</taxon>
        <taxon>Mycoplasmataceae</taxon>
        <taxon>Mycoplasma</taxon>
    </lineage>
</organism>
<dbReference type="PANTHER" id="PTHR11538">
    <property type="entry name" value="PHENYLALANYL-TRNA SYNTHETASE"/>
    <property type="match status" value="1"/>
</dbReference>
<dbReference type="Gene3D" id="3.30.930.10">
    <property type="entry name" value="Bira Bifunctional Protein, Domain 2"/>
    <property type="match status" value="1"/>
</dbReference>
<evidence type="ECO:0000313" key="9">
    <source>
        <dbReference type="EMBL" id="AGX89282.1"/>
    </source>
</evidence>
<keyword evidence="6" id="KW-0030">Aminoacyl-tRNA synthetase</keyword>
<dbReference type="STRING" id="1403316.PRV_02780"/>
<dbReference type="PROSITE" id="PS50862">
    <property type="entry name" value="AA_TRNA_LIGASE_II"/>
    <property type="match status" value="1"/>
</dbReference>
<dbReference type="AlphaFoldDB" id="U5NCY0"/>
<dbReference type="Pfam" id="PF01409">
    <property type="entry name" value="tRNA-synt_2d"/>
    <property type="match status" value="1"/>
</dbReference>
<accession>U5NCY0</accession>
<dbReference type="EC" id="6.1.1.20" evidence="1"/>
<evidence type="ECO:0000256" key="7">
    <source>
        <dbReference type="ARBA" id="ARBA00049255"/>
    </source>
</evidence>
<gene>
    <name evidence="9" type="ORF">PRV_02780</name>
</gene>